<feature type="transmembrane region" description="Helical" evidence="1">
    <location>
        <begin position="103"/>
        <end position="124"/>
    </location>
</feature>
<evidence type="ECO:0008006" key="4">
    <source>
        <dbReference type="Google" id="ProtNLM"/>
    </source>
</evidence>
<evidence type="ECO:0000256" key="1">
    <source>
        <dbReference type="SAM" id="Phobius"/>
    </source>
</evidence>
<dbReference type="EMBL" id="JAFMYW010000001">
    <property type="protein sequence ID" value="MBO0947979.1"/>
    <property type="molecule type" value="Genomic_DNA"/>
</dbReference>
<feature type="transmembrane region" description="Helical" evidence="1">
    <location>
        <begin position="162"/>
        <end position="182"/>
    </location>
</feature>
<feature type="transmembrane region" description="Helical" evidence="1">
    <location>
        <begin position="39"/>
        <end position="59"/>
    </location>
</feature>
<keyword evidence="1" id="KW-1133">Transmembrane helix</keyword>
<reference evidence="2 3" key="1">
    <citation type="submission" date="2021-03" db="EMBL/GenBank/DDBJ databases">
        <title>Fibrella sp. HMF5405 genome sequencing and assembly.</title>
        <authorList>
            <person name="Kang H."/>
            <person name="Kim H."/>
            <person name="Bae S."/>
            <person name="Joh K."/>
        </authorList>
    </citation>
    <scope>NUCLEOTIDE SEQUENCE [LARGE SCALE GENOMIC DNA]</scope>
    <source>
        <strain evidence="2 3">HMF5405</strain>
    </source>
</reference>
<name>A0ABS3JD98_9BACT</name>
<evidence type="ECO:0000313" key="3">
    <source>
        <dbReference type="Proteomes" id="UP000664628"/>
    </source>
</evidence>
<keyword evidence="3" id="KW-1185">Reference proteome</keyword>
<keyword evidence="1" id="KW-0472">Membrane</keyword>
<feature type="transmembrane region" description="Helical" evidence="1">
    <location>
        <begin position="16"/>
        <end position="33"/>
    </location>
</feature>
<gene>
    <name evidence="2" type="ORF">J2I46_05260</name>
</gene>
<keyword evidence="1" id="KW-0812">Transmembrane</keyword>
<evidence type="ECO:0000313" key="2">
    <source>
        <dbReference type="EMBL" id="MBO0947979.1"/>
    </source>
</evidence>
<feature type="transmembrane region" description="Helical" evidence="1">
    <location>
        <begin position="136"/>
        <end position="156"/>
    </location>
</feature>
<proteinExistence type="predicted"/>
<protein>
    <recommendedName>
        <fullName evidence="4">DUF308 domain-containing protein</fullName>
    </recommendedName>
</protein>
<dbReference type="RefSeq" id="WP_207327863.1">
    <property type="nucleotide sequence ID" value="NZ_JAFMYW010000001.1"/>
</dbReference>
<organism evidence="2 3">
    <name type="scientific">Fibrella forsythiae</name>
    <dbReference type="NCBI Taxonomy" id="2817061"/>
    <lineage>
        <taxon>Bacteria</taxon>
        <taxon>Pseudomonadati</taxon>
        <taxon>Bacteroidota</taxon>
        <taxon>Cytophagia</taxon>
        <taxon>Cytophagales</taxon>
        <taxon>Spirosomataceae</taxon>
        <taxon>Fibrella</taxon>
    </lineage>
</organism>
<comment type="caution">
    <text evidence="2">The sequence shown here is derived from an EMBL/GenBank/DDBJ whole genome shotgun (WGS) entry which is preliminary data.</text>
</comment>
<dbReference type="Proteomes" id="UP000664628">
    <property type="component" value="Unassembled WGS sequence"/>
</dbReference>
<sequence>MATTTASSTILPWPSLYLRAGFLGVLGILLFLTGSRQTLLSVGGLSALLLLAGFSAHRFWRSSRSIGKPDYWFMIAGILDIAFGIGLLFYLGSPTKGVDNLLGSWGVLVAITQAVATIYTFLGVKDNSESGQDMTVIILHFINALLGGGTAFMLVQRPFDDQSMQVAGLFPVDMAVLLVILVRRLKMDVALDESQQSNS</sequence>
<accession>A0ABS3JD98</accession>
<feature type="transmembrane region" description="Helical" evidence="1">
    <location>
        <begin position="71"/>
        <end position="91"/>
    </location>
</feature>